<evidence type="ECO:0000256" key="3">
    <source>
        <dbReference type="ARBA" id="ARBA00022491"/>
    </source>
</evidence>
<feature type="region of interest" description="Disordered" evidence="16">
    <location>
        <begin position="614"/>
        <end position="634"/>
    </location>
</feature>
<evidence type="ECO:0000259" key="17">
    <source>
        <dbReference type="PROSITE" id="PS50071"/>
    </source>
</evidence>
<feature type="domain" description="Homeobox" evidence="17">
    <location>
        <begin position="560"/>
        <end position="620"/>
    </location>
</feature>
<keyword evidence="4" id="KW-0597">Phosphoprotein</keyword>
<feature type="compositionally biased region" description="Low complexity" evidence="16">
    <location>
        <begin position="246"/>
        <end position="267"/>
    </location>
</feature>
<feature type="region of interest" description="Disordered" evidence="16">
    <location>
        <begin position="663"/>
        <end position="682"/>
    </location>
</feature>
<feature type="region of interest" description="Disordered" evidence="16">
    <location>
        <begin position="855"/>
        <end position="960"/>
    </location>
</feature>
<dbReference type="InterPro" id="IPR009057">
    <property type="entry name" value="Homeodomain-like_sf"/>
</dbReference>
<keyword evidence="13 14" id="KW-0539">Nucleus</keyword>
<keyword evidence="6" id="KW-0677">Repeat</keyword>
<keyword evidence="5" id="KW-0479">Metal-binding</keyword>
<evidence type="ECO:0000256" key="14">
    <source>
        <dbReference type="PROSITE-ProRule" id="PRU00108"/>
    </source>
</evidence>
<dbReference type="GO" id="GO:0000981">
    <property type="term" value="F:DNA-binding transcription factor activity, RNA polymerase II-specific"/>
    <property type="evidence" value="ECO:0007669"/>
    <property type="project" value="InterPro"/>
</dbReference>
<dbReference type="Gene3D" id="3.30.160.60">
    <property type="entry name" value="Classic Zinc Finger"/>
    <property type="match status" value="1"/>
</dbReference>
<evidence type="ECO:0000313" key="19">
    <source>
        <dbReference type="RefSeq" id="XP_032833277.1"/>
    </source>
</evidence>
<evidence type="ECO:0000256" key="16">
    <source>
        <dbReference type="SAM" id="MobiDB-lite"/>
    </source>
</evidence>
<keyword evidence="10 14" id="KW-0238">DNA-binding</keyword>
<feature type="compositionally biased region" description="Acidic residues" evidence="16">
    <location>
        <begin position="60"/>
        <end position="70"/>
    </location>
</feature>
<evidence type="ECO:0000256" key="7">
    <source>
        <dbReference type="ARBA" id="ARBA00022771"/>
    </source>
</evidence>
<evidence type="ECO:0000256" key="12">
    <source>
        <dbReference type="ARBA" id="ARBA00023163"/>
    </source>
</evidence>
<evidence type="ECO:0000256" key="4">
    <source>
        <dbReference type="ARBA" id="ARBA00022553"/>
    </source>
</evidence>
<feature type="DNA-binding region" description="Homeobox" evidence="14">
    <location>
        <begin position="562"/>
        <end position="621"/>
    </location>
</feature>
<dbReference type="PROSITE" id="PS00027">
    <property type="entry name" value="HOMEOBOX_1"/>
    <property type="match status" value="1"/>
</dbReference>
<dbReference type="GO" id="GO:0005634">
    <property type="term" value="C:nucleus"/>
    <property type="evidence" value="ECO:0007669"/>
    <property type="project" value="UniProtKB-SubCell"/>
</dbReference>
<accession>A0AAJ7UBM7</accession>
<comment type="similarity">
    <text evidence="2">Belongs to the ZHX family.</text>
</comment>
<evidence type="ECO:0000256" key="8">
    <source>
        <dbReference type="ARBA" id="ARBA00022833"/>
    </source>
</evidence>
<feature type="compositionally biased region" description="Gly residues" evidence="16">
    <location>
        <begin position="1059"/>
        <end position="1070"/>
    </location>
</feature>
<feature type="region of interest" description="Disordered" evidence="16">
    <location>
        <begin position="318"/>
        <end position="366"/>
    </location>
</feature>
<dbReference type="PANTHER" id="PTHR15467">
    <property type="entry name" value="ZINC-FINGERS AND HOMEOBOXES RELATED"/>
    <property type="match status" value="1"/>
</dbReference>
<feature type="region of interest" description="Disordered" evidence="16">
    <location>
        <begin position="1031"/>
        <end position="1080"/>
    </location>
</feature>
<feature type="compositionally biased region" description="Low complexity" evidence="16">
    <location>
        <begin position="334"/>
        <end position="346"/>
    </location>
</feature>
<protein>
    <submittedName>
        <fullName evidence="19">Zinc fingers and homeoboxes protein 1-like</fullName>
    </submittedName>
</protein>
<feature type="compositionally biased region" description="Basic residues" evidence="16">
    <location>
        <begin position="563"/>
        <end position="574"/>
    </location>
</feature>
<dbReference type="GO" id="GO:0008270">
    <property type="term" value="F:zinc ion binding"/>
    <property type="evidence" value="ECO:0007669"/>
    <property type="project" value="UniProtKB-KW"/>
</dbReference>
<comment type="subcellular location">
    <subcellularLocation>
        <location evidence="1 14 15">Nucleus</location>
    </subcellularLocation>
</comment>
<keyword evidence="3" id="KW-0678">Repressor</keyword>
<feature type="region of interest" description="Disordered" evidence="16">
    <location>
        <begin position="702"/>
        <end position="768"/>
    </location>
</feature>
<keyword evidence="11 14" id="KW-0371">Homeobox</keyword>
<dbReference type="Gene3D" id="1.10.10.60">
    <property type="entry name" value="Homeodomain-like"/>
    <property type="match status" value="2"/>
</dbReference>
<feature type="region of interest" description="Disordered" evidence="16">
    <location>
        <begin position="162"/>
        <end position="285"/>
    </location>
</feature>
<gene>
    <name evidence="19" type="primary">LOC116956000</name>
</gene>
<feature type="domain" description="Homeobox" evidence="17">
    <location>
        <begin position="950"/>
        <end position="1010"/>
    </location>
</feature>
<dbReference type="InterPro" id="IPR017970">
    <property type="entry name" value="Homeobox_CS"/>
</dbReference>
<dbReference type="SUPFAM" id="SSF57667">
    <property type="entry name" value="beta-beta-alpha zinc fingers"/>
    <property type="match status" value="1"/>
</dbReference>
<proteinExistence type="inferred from homology"/>
<keyword evidence="12" id="KW-0804">Transcription</keyword>
<dbReference type="AlphaFoldDB" id="A0AAJ7UBM7"/>
<keyword evidence="9" id="KW-0805">Transcription regulation</keyword>
<dbReference type="SUPFAM" id="SSF46689">
    <property type="entry name" value="Homeodomain-like"/>
    <property type="match status" value="2"/>
</dbReference>
<keyword evidence="18" id="KW-1185">Reference proteome</keyword>
<feature type="compositionally biased region" description="Low complexity" evidence="16">
    <location>
        <begin position="500"/>
        <end position="537"/>
    </location>
</feature>
<evidence type="ECO:0000256" key="15">
    <source>
        <dbReference type="RuleBase" id="RU000682"/>
    </source>
</evidence>
<evidence type="ECO:0000256" key="5">
    <source>
        <dbReference type="ARBA" id="ARBA00022723"/>
    </source>
</evidence>
<dbReference type="InterPro" id="IPR013087">
    <property type="entry name" value="Znf_C2H2_type"/>
</dbReference>
<feature type="region of interest" description="Disordered" evidence="16">
    <location>
        <begin position="484"/>
        <end position="574"/>
    </location>
</feature>
<dbReference type="SMART" id="SM00355">
    <property type="entry name" value="ZnF_C2H2"/>
    <property type="match status" value="2"/>
</dbReference>
<dbReference type="CDD" id="cd00086">
    <property type="entry name" value="homeodomain"/>
    <property type="match status" value="2"/>
</dbReference>
<evidence type="ECO:0000256" key="13">
    <source>
        <dbReference type="ARBA" id="ARBA00023242"/>
    </source>
</evidence>
<evidence type="ECO:0000256" key="10">
    <source>
        <dbReference type="ARBA" id="ARBA00023125"/>
    </source>
</evidence>
<dbReference type="SMART" id="SM00389">
    <property type="entry name" value="HOX"/>
    <property type="match status" value="3"/>
</dbReference>
<dbReference type="InterPro" id="IPR041057">
    <property type="entry name" value="ZHX_Znf_C2H2"/>
</dbReference>
<dbReference type="Pfam" id="PF18387">
    <property type="entry name" value="zf_C2H2_ZHX"/>
    <property type="match status" value="1"/>
</dbReference>
<feature type="compositionally biased region" description="Basic and acidic residues" evidence="16">
    <location>
        <begin position="705"/>
        <end position="714"/>
    </location>
</feature>
<feature type="compositionally biased region" description="Basic residues" evidence="16">
    <location>
        <begin position="1039"/>
        <end position="1048"/>
    </location>
</feature>
<sequence>MQQSRDVRPPVATLDPPPARHPHGSDPASSLLPPPPPTRQPGEESSRASAGPSPVRPGGGEEEEEEEGGGDVDSPQDLSRKDGVGVPAAERRYECRHCHLATRDLAVFSAHVDAAHPGVLANPLYVCRACRFRSSLRSEFDAHNRRRHRSLGRMKLRITKMPDRTVLEQSPVGRALDVGGGGGDDGDDRRRRSAETSPATPAVAQPSDDAEGGAVPNPSGLSARRSPRPPFEKPNGAEPRRRLTDAAAENGAAAREPAAKTAAAAAAVPRSRQHQRRQEDRAGGLQIFNPALPHIVLNASKIAQGDPAFASAAFDGAPAAGRARGGGAAEDDATTAAAAGERPAATADDDDVAEGAAPATDDAGRMDGDRHLLAAFARFPYPSSGDIAWLASVTPFAEGRLRGWFAARRAARAISWSPGEIEERRRRLVASTMATLLMSGPGAETHDGPGAQPDVAASKQPATGEGRPPSALVVDQAAAVTPVELPAPSPDVSAARAHESSSSSSSSSPLALTLTASSVRSPSPSTAPSASSSSSSSSPPPPPPPDLAPPCDAPALPSPCRGPRGKHKKSKEQLARLKRSFARNRHPDEGELRRLVGATGLGRSEVKKWFSDGRYRRRDGGDGAGGRAGPRRPSAARFFHRNLPTMCPLEFVGRMSIVDSLNRAAKARHRPPGEEGGGAGAEAKAAGAAAVTAAAAAAEYEEAAADGRRGDRSEPGGAGERAAGEAADADEEVSGFYGDEPARVGARPRPPALDGARPAGGPHPEPRGRLIAKIKIPRDGGNYEHVKPSLSGEIRAGLRGGCSAPPAHAAYADHTAHTVRAALIAHTAQSKYSHFTHSAHFTHFTHSAHFTHSTHSEHSTHFTHSPHSVHSAHTTHTGAHEAHASRVSAHGTHAAHGTLAANATPTDRPRSREFTPPPPPSPEPRSGPERHRRPGSPGLLDAPGRRTAVVKPSVRRPKKTKEQLSVLKAVFGQTQWPTPEAYVALVARTGLPRSDIVRWFGDTRFAYKHGQLRWIRGQRCEPADGRAAAAAAAAAARTRPARGRGSRRHAGEFLRSPDGHGGGGGGGGGDSAERGKAALPHRFHVDARASCVEPALAMEEAGGGAGRRGEGDGAGERR</sequence>
<feature type="compositionally biased region" description="Pro residues" evidence="16">
    <location>
        <begin position="538"/>
        <end position="552"/>
    </location>
</feature>
<evidence type="ECO:0000256" key="1">
    <source>
        <dbReference type="ARBA" id="ARBA00004123"/>
    </source>
</evidence>
<reference evidence="19" key="1">
    <citation type="submission" date="2025-08" db="UniProtKB">
        <authorList>
            <consortium name="RefSeq"/>
        </authorList>
    </citation>
    <scope>IDENTIFICATION</scope>
    <source>
        <tissue evidence="19">Sperm</tissue>
    </source>
</reference>
<evidence type="ECO:0000256" key="6">
    <source>
        <dbReference type="ARBA" id="ARBA00022737"/>
    </source>
</evidence>
<dbReference type="InterPro" id="IPR001356">
    <property type="entry name" value="HD"/>
</dbReference>
<feature type="region of interest" description="Disordered" evidence="16">
    <location>
        <begin position="1"/>
        <end position="82"/>
    </location>
</feature>
<evidence type="ECO:0000256" key="11">
    <source>
        <dbReference type="ARBA" id="ARBA00023155"/>
    </source>
</evidence>
<dbReference type="RefSeq" id="XP_032833277.1">
    <property type="nucleotide sequence ID" value="XM_032977386.1"/>
</dbReference>
<feature type="compositionally biased region" description="Pro residues" evidence="16">
    <location>
        <begin position="915"/>
        <end position="925"/>
    </location>
</feature>
<feature type="region of interest" description="Disordered" evidence="16">
    <location>
        <begin position="439"/>
        <end position="469"/>
    </location>
</feature>
<evidence type="ECO:0000256" key="9">
    <source>
        <dbReference type="ARBA" id="ARBA00023015"/>
    </source>
</evidence>
<dbReference type="Pfam" id="PF00046">
    <property type="entry name" value="Homeodomain"/>
    <property type="match status" value="2"/>
</dbReference>
<dbReference type="InterPro" id="IPR036236">
    <property type="entry name" value="Znf_C2H2_sf"/>
</dbReference>
<evidence type="ECO:0000313" key="18">
    <source>
        <dbReference type="Proteomes" id="UP001318040"/>
    </source>
</evidence>
<feature type="compositionally biased region" description="Basic and acidic residues" evidence="16">
    <location>
        <begin position="1107"/>
        <end position="1118"/>
    </location>
</feature>
<feature type="compositionally biased region" description="Low complexity" evidence="16">
    <location>
        <begin position="862"/>
        <end position="877"/>
    </location>
</feature>
<dbReference type="GO" id="GO:0003677">
    <property type="term" value="F:DNA binding"/>
    <property type="evidence" value="ECO:0007669"/>
    <property type="project" value="UniProtKB-UniRule"/>
</dbReference>
<keyword evidence="8" id="KW-0862">Zinc</keyword>
<dbReference type="Proteomes" id="UP001318040">
    <property type="component" value="Chromosome 63"/>
</dbReference>
<organism evidence="18 19">
    <name type="scientific">Petromyzon marinus</name>
    <name type="common">Sea lamprey</name>
    <dbReference type="NCBI Taxonomy" id="7757"/>
    <lineage>
        <taxon>Eukaryota</taxon>
        <taxon>Metazoa</taxon>
        <taxon>Chordata</taxon>
        <taxon>Craniata</taxon>
        <taxon>Vertebrata</taxon>
        <taxon>Cyclostomata</taxon>
        <taxon>Hyperoartia</taxon>
        <taxon>Petromyzontiformes</taxon>
        <taxon>Petromyzontidae</taxon>
        <taxon>Petromyzon</taxon>
    </lineage>
</organism>
<evidence type="ECO:0000256" key="2">
    <source>
        <dbReference type="ARBA" id="ARBA00007440"/>
    </source>
</evidence>
<dbReference type="PROSITE" id="PS50071">
    <property type="entry name" value="HOMEOBOX_2"/>
    <property type="match status" value="2"/>
</dbReference>
<dbReference type="KEGG" id="pmrn:116956000"/>
<name>A0AAJ7UBM7_PETMA</name>
<dbReference type="PANTHER" id="PTHR15467:SF9">
    <property type="entry name" value="HOMEOBOX DOMAIN-CONTAINING PROTEIN"/>
    <property type="match status" value="1"/>
</dbReference>
<feature type="DNA-binding region" description="Homeobox" evidence="14">
    <location>
        <begin position="952"/>
        <end position="1011"/>
    </location>
</feature>
<keyword evidence="7" id="KW-0863">Zinc-finger</keyword>
<feature type="region of interest" description="Disordered" evidence="16">
    <location>
        <begin position="1099"/>
        <end position="1118"/>
    </location>
</feature>
<feature type="compositionally biased region" description="Low complexity" evidence="16">
    <location>
        <begin position="889"/>
        <end position="904"/>
    </location>
</feature>
<feature type="compositionally biased region" description="Basic and acidic residues" evidence="16">
    <location>
        <begin position="1049"/>
        <end position="1058"/>
    </location>
</feature>